<evidence type="ECO:0000256" key="6">
    <source>
        <dbReference type="SAM" id="MobiDB-lite"/>
    </source>
</evidence>
<dbReference type="InterPro" id="IPR002126">
    <property type="entry name" value="Cadherin-like_dom"/>
</dbReference>
<dbReference type="Proteomes" id="UP000466554">
    <property type="component" value="Chromosome"/>
</dbReference>
<feature type="chain" id="PRO_5039161267" description="Cadherin domain-containing protein" evidence="7">
    <location>
        <begin position="25"/>
        <end position="2919"/>
    </location>
</feature>
<keyword evidence="2" id="KW-0479">Metal-binding</keyword>
<gene>
    <name evidence="9" type="ORF">MPRF_00060</name>
</gene>
<feature type="signal peptide" evidence="7">
    <location>
        <begin position="1"/>
        <end position="24"/>
    </location>
</feature>
<dbReference type="SUPFAM" id="SSF63825">
    <property type="entry name" value="YWTD domain"/>
    <property type="match status" value="1"/>
</dbReference>
<dbReference type="Gene3D" id="2.60.40.2810">
    <property type="match status" value="3"/>
</dbReference>
<dbReference type="Pfam" id="PF01447">
    <property type="entry name" value="Peptidase_M4"/>
    <property type="match status" value="1"/>
</dbReference>
<feature type="compositionally biased region" description="Acidic residues" evidence="6">
    <location>
        <begin position="75"/>
        <end position="118"/>
    </location>
</feature>
<keyword evidence="5" id="KW-0482">Metalloprotease</keyword>
<feature type="region of interest" description="Disordered" evidence="6">
    <location>
        <begin position="25"/>
        <end position="218"/>
    </location>
</feature>
<dbReference type="PANTHER" id="PTHR47197:SF3">
    <property type="entry name" value="DIHYDRO-HEME D1 DEHYDROGENASE"/>
    <property type="match status" value="1"/>
</dbReference>
<reference evidence="9 10" key="1">
    <citation type="journal article" date="2019" name="Emerg. Microbes Infect.">
        <title>Comprehensive subspecies identification of 175 nontuberculous mycobacteria species based on 7547 genomic profiles.</title>
        <authorList>
            <person name="Matsumoto Y."/>
            <person name="Kinjo T."/>
            <person name="Motooka D."/>
            <person name="Nabeya D."/>
            <person name="Jung N."/>
            <person name="Uechi K."/>
            <person name="Horii T."/>
            <person name="Iida T."/>
            <person name="Fujita J."/>
            <person name="Nakamura S."/>
        </authorList>
    </citation>
    <scope>NUCLEOTIDE SEQUENCE [LARGE SCALE GENOMIC DNA]</scope>
    <source>
        <strain evidence="9 10">JCM 6367</strain>
    </source>
</reference>
<evidence type="ECO:0000259" key="8">
    <source>
        <dbReference type="PROSITE" id="PS50268"/>
    </source>
</evidence>
<evidence type="ECO:0000256" key="3">
    <source>
        <dbReference type="ARBA" id="ARBA00022801"/>
    </source>
</evidence>
<dbReference type="SUPFAM" id="SSF63829">
    <property type="entry name" value="Calcium-dependent phosphotriesterase"/>
    <property type="match status" value="3"/>
</dbReference>
<dbReference type="EMBL" id="AP022598">
    <property type="protein sequence ID" value="BBY73107.1"/>
    <property type="molecule type" value="Genomic_DNA"/>
</dbReference>
<evidence type="ECO:0000256" key="1">
    <source>
        <dbReference type="ARBA" id="ARBA00022670"/>
    </source>
</evidence>
<dbReference type="InterPro" id="IPR013783">
    <property type="entry name" value="Ig-like_fold"/>
</dbReference>
<dbReference type="PANTHER" id="PTHR47197">
    <property type="entry name" value="PROTEIN NIRF"/>
    <property type="match status" value="1"/>
</dbReference>
<dbReference type="GO" id="GO:0004222">
    <property type="term" value="F:metalloendopeptidase activity"/>
    <property type="evidence" value="ECO:0007669"/>
    <property type="project" value="InterPro"/>
</dbReference>
<evidence type="ECO:0000256" key="4">
    <source>
        <dbReference type="ARBA" id="ARBA00022833"/>
    </source>
</evidence>
<dbReference type="GO" id="GO:0005975">
    <property type="term" value="P:carbohydrate metabolic process"/>
    <property type="evidence" value="ECO:0007669"/>
    <property type="project" value="UniProtKB-ARBA"/>
</dbReference>
<organism evidence="9 10">
    <name type="scientific">Mycolicibacterium parafortuitum</name>
    <name type="common">Mycobacterium parafortuitum</name>
    <dbReference type="NCBI Taxonomy" id="39692"/>
    <lineage>
        <taxon>Bacteria</taxon>
        <taxon>Bacillati</taxon>
        <taxon>Actinomycetota</taxon>
        <taxon>Actinomycetes</taxon>
        <taxon>Mycobacteriales</taxon>
        <taxon>Mycobacteriaceae</taxon>
        <taxon>Mycolicibacterium</taxon>
    </lineage>
</organism>
<dbReference type="InterPro" id="IPR011048">
    <property type="entry name" value="Haem_d1_sf"/>
</dbReference>
<evidence type="ECO:0000256" key="7">
    <source>
        <dbReference type="SAM" id="SignalP"/>
    </source>
</evidence>
<dbReference type="NCBIfam" id="NF012211">
    <property type="entry name" value="tand_rpt_95"/>
    <property type="match status" value="4"/>
</dbReference>
<accession>A0A7I7TV37</accession>
<dbReference type="InterPro" id="IPR011042">
    <property type="entry name" value="6-blade_b-propeller_TolB-like"/>
</dbReference>
<dbReference type="InterPro" id="IPR027268">
    <property type="entry name" value="Peptidase_M4/M1_CTD_sf"/>
</dbReference>
<feature type="domain" description="Cadherin" evidence="8">
    <location>
        <begin position="1775"/>
        <end position="1884"/>
    </location>
</feature>
<proteinExistence type="predicted"/>
<dbReference type="Pfam" id="PF02868">
    <property type="entry name" value="Peptidase_M4_C"/>
    <property type="match status" value="1"/>
</dbReference>
<dbReference type="Pfam" id="PF17963">
    <property type="entry name" value="Big_9"/>
    <property type="match status" value="6"/>
</dbReference>
<feature type="compositionally biased region" description="Polar residues" evidence="6">
    <location>
        <begin position="182"/>
        <end position="202"/>
    </location>
</feature>
<dbReference type="InterPro" id="IPR051200">
    <property type="entry name" value="Host-pathogen_enzymatic-act"/>
</dbReference>
<dbReference type="GO" id="GO:0007156">
    <property type="term" value="P:homophilic cell adhesion via plasma membrane adhesion molecules"/>
    <property type="evidence" value="ECO:0007669"/>
    <property type="project" value="InterPro"/>
</dbReference>
<dbReference type="SUPFAM" id="SSF51004">
    <property type="entry name" value="C-terminal (heme d1) domain of cytochrome cd1-nitrite reductase"/>
    <property type="match status" value="1"/>
</dbReference>
<dbReference type="Gene3D" id="2.130.10.10">
    <property type="entry name" value="YVTN repeat-like/Quinoprotein amine dehydrogenase"/>
    <property type="match status" value="5"/>
</dbReference>
<keyword evidence="4" id="KW-0862">Zinc</keyword>
<dbReference type="Gene3D" id="1.10.390.10">
    <property type="entry name" value="Neutral Protease Domain 2"/>
    <property type="match status" value="1"/>
</dbReference>
<dbReference type="Gene3D" id="2.120.10.30">
    <property type="entry name" value="TolB, C-terminal domain"/>
    <property type="match status" value="1"/>
</dbReference>
<keyword evidence="1" id="KW-0645">Protease</keyword>
<evidence type="ECO:0000313" key="10">
    <source>
        <dbReference type="Proteomes" id="UP000466554"/>
    </source>
</evidence>
<feature type="compositionally biased region" description="Polar residues" evidence="6">
    <location>
        <begin position="144"/>
        <end position="160"/>
    </location>
</feature>
<evidence type="ECO:0000256" key="2">
    <source>
        <dbReference type="ARBA" id="ARBA00022723"/>
    </source>
</evidence>
<dbReference type="InterPro" id="IPR015943">
    <property type="entry name" value="WD40/YVTN_repeat-like_dom_sf"/>
</dbReference>
<dbReference type="Gene3D" id="3.10.170.10">
    <property type="match status" value="1"/>
</dbReference>
<dbReference type="GO" id="GO:0006508">
    <property type="term" value="P:proteolysis"/>
    <property type="evidence" value="ECO:0007669"/>
    <property type="project" value="UniProtKB-KW"/>
</dbReference>
<evidence type="ECO:0000313" key="9">
    <source>
        <dbReference type="EMBL" id="BBY73107.1"/>
    </source>
</evidence>
<dbReference type="GO" id="GO:0005509">
    <property type="term" value="F:calcium ion binding"/>
    <property type="evidence" value="ECO:0007669"/>
    <property type="project" value="InterPro"/>
</dbReference>
<sequence>MGYSKYIGRVGALALALGIGTAVATPSWAESPGSDAESASADGTSPGKPARAYPGPANTTSSSSAAEAENATETTDTEVMEEDPEVNDDSAAAAEDDAEAAAEDEGEIVDEVVLEINDEPNQLPAEEGIDSPSAPNEDAYSPTFGDSTRTVVRQSPTKPSKPQIDPELEAPAETGAPDPEPTTAQSVSRSVTSTARHATSATPAEAPSGTPAPAPLVQQPQTPVGLILGGPAAFLDIAAKALDMLFNPSPSVPGDPPLLLGVLAFVRREIQRTFFNTSPEAIADVATTYEGVPARITVLGNDVDPNIGDVLTITDYTQAVNGVVSLNADGSFAYTPKAGFSGTDMFTYTVSDEASAWHSHGLVSALRGHTSTTTVSVTVVAAPANESPSATDDSTTTTEDTSVVIDVKANDTDPDEDTLVLTATTAPQHGTVAVLDGKVTYTPTANYHGTDTFTYTVSDGEAADTATVTVTITPVNDAPVAVNDSVIVPGNSGATAINVLGNDTDVDTADSLTVTVLSIPTKGGTATINADKTIAYTPATGFSGTETFTYTVSDGTATAVGTVSVIVTPVIPVNIPPVAVNDSYTMPTGATSATVNVVSNDTDPDGDTLTVSDVTGATHGTTTFTGGTITYTPTPGYAGTETLTYTITDGKATDTATLTITVPAVSPVNQAPVVGQPAYEYTTHAGSGIISGTVDVTDEDGDPLAYTVSGLPDAEIGALAIDPATGVWQFKPTNQARFDAWRNPGEVIASFSLTVSDGLASVTVNIEASIAPAFDFDYDRPGTDVDDAKSVVVLGSDGSLYLDNADGLTVVNPDGSPGASILLGFRPTDAALGKDGRLYLTDPLTDSIAVLNPETGTVSPFASSPSASGLAFDSDGRLFVTSLEDRTITIIDLDGSAADVIQLDAIPTDVAVGADGTIYVAEIADDRNSVRLTIRNADGSVAAVLYDEISAPLGSYAGRLGLAIGPNGGIYLADSNQGTLTAFTPDGQWVSDAWNEHLTRAFAVHPDGRITVLSSTPSTLIVLTPYASQFDWNYDYTVDQETGAVSGEVYVLNPGGHLTFELTSPPSSALGTLTLDPATGSWVFVPTAEAVAAATYGTYDPSFEFESFVDFVITASDGTQIEASAPIVAADGYTVDVIEEVGGAPTALAVGSDGRIYVVNHGSNSITVVSAGGQIVDSIELNFRPVGIASSPFGFLVVTNGVDNTLTLINHAYGNAISSLPLAAVTGGLGAVATGYAGIVVVASEETDTVAVLSSFTNPVLSIDVPNPTGVAVGADDEIYIVGTDDEGAGYLRVYDVDGNLVTFTLLGGAPSGIAFGPNGKLYVSDQSGVPRDVAIVFPDGWVDHTLELGVHGSGITVAPDGRVYIADTETGTLTVLTPPDAPPVTTPVGAVSTFDAKEVTNLYGIAVTPDGRIMVTGFDAELKPILGALEANGTVTKLSDVSGMPVGIEVGPDGRIHVTDFQTGTVTAYDPAAGYAAEIVATIPGATGLAFDDAGNLYVTGNDVTTSGTPSAGLLHIISPDGSTETVALPGLSYDVQVAPDGRVFVTYLLLPTGATAQGGGGVLVLNSDGTITDLELPPGTTPAGVAIGPDGTLFITSPPLSPGSGGGTLVVRYPNGITRAVELGRQPFGLDFDNEGRLLITDLLSHTITVLNPIYDPVNEHAPAVSDDPDSHSTSSSGVVSGAVIGADADGDLLTYSVFSDADPTVGAVVVNPLTGGWQFTPTAQAQLDAWEMRNNDPNGDQLSVTFSIGVTDGQLSDAVAITVNILPGTQPAAQDPAFTIIETNPRSGFVTGRINVVDADGDILTYQLENGSDSLYVYLRYDTGEWQFWPSAELRNAASGTPGDDEYAFVVNVTDGATTVPVTVTVPVFANSAPIAADPAFTITSTTDSTGRVEGLLNVTDDDGDPLTYSIGWLDSSIGTIEVDYHSGAWVFTPTAQARYNAWADAAAATASFSIRATDSWASTDVTVVVDIVPGLEPSVLQQLAANGDVLVSENEDGTVRAIHGPFVPKTVSNAADAAEVFKYVATLLGSYADFAIADAISTQQVIGADDLTTEHFYRLRPKVDGITALSSSVTLVVRGDGIVTGLFSSYAAGLNDIDSTPSADLATPESAVAVAKEHLRSQISSSAEEEVIEAFLNSVSFEAILAVYDLEPQSSPRLVWKVTATSQLTAVDADTEYIPADGEEIIVIPSVNTTYFVNANGADVGVILDEFSSVGSATVTTETAKDLFGIVRTFNASQSGSTLSLVDASKNLTIYILTYRQETLPGGAKVLYQSYKLASRENGSWNPEAVSAHYSLTQVYNFYRDKVQHKGIDGAGTVEIPVYVNGKDDSSYWNGSWFEFSGKMLTARAVDVVAHEYTHAVIQYIILDKDSQGVGLGYQGESGALNEAYSDILGSLIEGKSRTDPGRWLIREDSRKTIRDLSDPSRPEYAVPGLGNPRHDYSDRYLLGPGEKYSEGNDWGGVHVNSTIMGHAFYRMIMDPSEGSWRGSGRTTNVTDKEWAQVFYNSLYRLPSSATFVDARSAIISSAKVKGFTEREIQAIQDAFDHVGVYATSYKYGSYESIDLGSAPYDLAFGAENGRAYVAMGDGTLKIVDTAELSASGHAGYTPISINLGGTPGGIAVASDGWLALVTNPSKNEVAVVDTKVIETIPVDSPGTIAVSSNGLIAFVTNTQRDVMTVVDLTTGINPATVEIPLCAGCNYQGDVALNADGTLGFITHPSSNTVSVIRYNGINHLPEVRTVAIASPYSIASSADGSVAVVYSSTGRVSVIDASGPEPTVTVVPEYFSSYTSTGFIALSADGKRAFVTNHSGSNSVVAIDTSDPVNPRVLWRNSLNDLPHSVATTSAGTRAYVVAHDHFWVLDTRSGRVKAIAANMPSEITYNSASDYQQVAVRGNGNVVIATSVNGDFVVLNGSAF</sequence>
<dbReference type="SUPFAM" id="SSF55486">
    <property type="entry name" value="Metalloproteases ('zincins'), catalytic domain"/>
    <property type="match status" value="1"/>
</dbReference>
<keyword evidence="7" id="KW-0732">Signal</keyword>
<name>A0A7I7TV37_MYCPF</name>
<keyword evidence="3" id="KW-0378">Hydrolase</keyword>
<protein>
    <recommendedName>
        <fullName evidence="8">Cadherin domain-containing protein</fullName>
    </recommendedName>
</protein>
<dbReference type="InterPro" id="IPR001570">
    <property type="entry name" value="Peptidase_M4_C_domain"/>
</dbReference>
<dbReference type="InterPro" id="IPR013856">
    <property type="entry name" value="Peptidase_M4_domain"/>
</dbReference>
<dbReference type="Gene3D" id="2.60.40.10">
    <property type="entry name" value="Immunoglobulins"/>
    <property type="match status" value="1"/>
</dbReference>
<evidence type="ECO:0000256" key="5">
    <source>
        <dbReference type="ARBA" id="ARBA00023049"/>
    </source>
</evidence>
<dbReference type="GO" id="GO:0016020">
    <property type="term" value="C:membrane"/>
    <property type="evidence" value="ECO:0007669"/>
    <property type="project" value="InterPro"/>
</dbReference>
<dbReference type="PROSITE" id="PS50268">
    <property type="entry name" value="CADHERIN_2"/>
    <property type="match status" value="1"/>
</dbReference>
<feature type="compositionally biased region" description="Low complexity" evidence="6">
    <location>
        <begin position="57"/>
        <end position="74"/>
    </location>
</feature>